<evidence type="ECO:0000313" key="4">
    <source>
        <dbReference type="Proteomes" id="UP000192906"/>
    </source>
</evidence>
<dbReference type="STRING" id="1519643.SAMN06295933_2933"/>
<dbReference type="GO" id="GO:0004175">
    <property type="term" value="F:endopeptidase activity"/>
    <property type="evidence" value="ECO:0007669"/>
    <property type="project" value="UniProtKB-ARBA"/>
</dbReference>
<organism evidence="3 4">
    <name type="scientific">Desulfovibrio gilichinskyi</name>
    <dbReference type="NCBI Taxonomy" id="1519643"/>
    <lineage>
        <taxon>Bacteria</taxon>
        <taxon>Pseudomonadati</taxon>
        <taxon>Thermodesulfobacteriota</taxon>
        <taxon>Desulfovibrionia</taxon>
        <taxon>Desulfovibrionales</taxon>
        <taxon>Desulfovibrionaceae</taxon>
        <taxon>Desulfovibrio</taxon>
    </lineage>
</organism>
<gene>
    <name evidence="3" type="ORF">SAMN06295933_2933</name>
</gene>
<dbReference type="NCBIfam" id="NF033192">
    <property type="entry name" value="JDVT-CAAX"/>
    <property type="match status" value="1"/>
</dbReference>
<feature type="transmembrane region" description="Helical" evidence="1">
    <location>
        <begin position="131"/>
        <end position="149"/>
    </location>
</feature>
<evidence type="ECO:0000259" key="2">
    <source>
        <dbReference type="Pfam" id="PF02517"/>
    </source>
</evidence>
<feature type="domain" description="CAAX prenyl protease 2/Lysostaphin resistance protein A-like" evidence="2">
    <location>
        <begin position="50"/>
        <end position="144"/>
    </location>
</feature>
<dbReference type="Proteomes" id="UP000192906">
    <property type="component" value="Unassembled WGS sequence"/>
</dbReference>
<dbReference type="Pfam" id="PF02517">
    <property type="entry name" value="Rce1-like"/>
    <property type="match status" value="1"/>
</dbReference>
<keyword evidence="4" id="KW-1185">Reference proteome</keyword>
<dbReference type="GO" id="GO:0080120">
    <property type="term" value="P:CAAX-box protein maturation"/>
    <property type="evidence" value="ECO:0007669"/>
    <property type="project" value="UniProtKB-ARBA"/>
</dbReference>
<reference evidence="4" key="1">
    <citation type="submission" date="2017-04" db="EMBL/GenBank/DDBJ databases">
        <authorList>
            <person name="Varghese N."/>
            <person name="Submissions S."/>
        </authorList>
    </citation>
    <scope>NUCLEOTIDE SEQUENCE [LARGE SCALE GENOMIC DNA]</scope>
    <source>
        <strain evidence="4">K3S</strain>
    </source>
</reference>
<keyword evidence="1" id="KW-0812">Transmembrane</keyword>
<protein>
    <recommendedName>
        <fullName evidence="2">CAAX prenyl protease 2/Lysostaphin resistance protein A-like domain-containing protein</fullName>
    </recommendedName>
</protein>
<proteinExistence type="predicted"/>
<feature type="transmembrane region" description="Helical" evidence="1">
    <location>
        <begin position="20"/>
        <end position="44"/>
    </location>
</feature>
<evidence type="ECO:0000256" key="1">
    <source>
        <dbReference type="SAM" id="Phobius"/>
    </source>
</evidence>
<dbReference type="AlphaFoldDB" id="A0A1X7EH03"/>
<feature type="transmembrane region" description="Helical" evidence="1">
    <location>
        <begin position="107"/>
        <end position="124"/>
    </location>
</feature>
<sequence>MVYEFFVNRILKGIWNQLKWGACSFTDPIFYLFLSFGFVGLYVPSPDLKLSLALLFAKAFIEELFFRFLLQEGLDRFFRYGYRVGPLSLANVLASLVFSSMHLVSQPLSWAALTFIPSLAFGFIWQRYRSVVPGTIIHFAYNAFLFYQFM</sequence>
<evidence type="ECO:0000313" key="3">
    <source>
        <dbReference type="EMBL" id="SMF33838.1"/>
    </source>
</evidence>
<dbReference type="InterPro" id="IPR003675">
    <property type="entry name" value="Rce1/LyrA-like_dom"/>
</dbReference>
<dbReference type="EMBL" id="FWZU01000005">
    <property type="protein sequence ID" value="SMF33838.1"/>
    <property type="molecule type" value="Genomic_DNA"/>
</dbReference>
<accession>A0A1X7EH03</accession>
<name>A0A1X7EH03_9BACT</name>
<keyword evidence="1" id="KW-0472">Membrane</keyword>
<keyword evidence="1" id="KW-1133">Transmembrane helix</keyword>